<evidence type="ECO:0000256" key="2">
    <source>
        <dbReference type="ARBA" id="ARBA00007613"/>
    </source>
</evidence>
<dbReference type="PANTHER" id="PTHR30026">
    <property type="entry name" value="OUTER MEMBRANE PROTEIN TOLC"/>
    <property type="match status" value="1"/>
</dbReference>
<comment type="similarity">
    <text evidence="2">Belongs to the outer membrane factor (OMF) (TC 1.B.17) family.</text>
</comment>
<sequence length="581" mass="62954">MDAVAMVRAAAAGSSTGVRSLLDGLIPREVTLDIVADTILRENFSLLAASEAVNSTGAAIVQKDAAFDIGMFASVNLSVSKTADRIQTVGRPRTADTDLTRDDDADGIPDFVQGGTNTVEEVDGEKIPCVYEDDQLVNGGIGPGLCGTVPVYSEKLEAASLKGAPNKRATGSIGVSKVFAFGGQGSLSFSSTYNQKTGAQAPALTRPISAEDPFGWGESLFWTAGASLSATMPLPYTKGFGQAGSPESFALAAARVTDQRAMLAERAARNATLAEATQLYWDMIRNLQDITILNELKLVLDQRHSRVERLIGSGTFTQYELGQIDQELAAFTLREEAAWTQYLLRSNSLLTLMAADPDTVLIPVDAEALLVTKVPDPPSDAYDRALIGNPEIMVAQRDLDLAKLALEFRDNQSLPDIDLVITAQLTQSDATFGFSNPGSALLNLRKPDQTNIFIGIRYLYPLGNQAARAALDRARIDERNAFDRARLARQRIVNSVDRALADLRGAEGVMLVSRGDTELARFSYERILDERERGLATEFEVVNRYQDILSARLNEASANVEMHKAWVRLSAAQGTLEEEIW</sequence>
<organism evidence="8 9">
    <name type="scientific">Skermanella stibiiresistens SB22</name>
    <dbReference type="NCBI Taxonomy" id="1385369"/>
    <lineage>
        <taxon>Bacteria</taxon>
        <taxon>Pseudomonadati</taxon>
        <taxon>Pseudomonadota</taxon>
        <taxon>Alphaproteobacteria</taxon>
        <taxon>Rhodospirillales</taxon>
        <taxon>Azospirillaceae</taxon>
        <taxon>Skermanella</taxon>
    </lineage>
</organism>
<comment type="subcellular location">
    <subcellularLocation>
        <location evidence="1">Cell outer membrane</location>
    </subcellularLocation>
</comment>
<dbReference type="Gene3D" id="1.20.1600.10">
    <property type="entry name" value="Outer membrane efflux proteins (OEP)"/>
    <property type="match status" value="1"/>
</dbReference>
<dbReference type="SUPFAM" id="SSF56954">
    <property type="entry name" value="Outer membrane efflux proteins (OEP)"/>
    <property type="match status" value="1"/>
</dbReference>
<accession>W9GSW0</accession>
<evidence type="ECO:0008006" key="10">
    <source>
        <dbReference type="Google" id="ProtNLM"/>
    </source>
</evidence>
<evidence type="ECO:0000256" key="4">
    <source>
        <dbReference type="ARBA" id="ARBA00022452"/>
    </source>
</evidence>
<evidence type="ECO:0000256" key="1">
    <source>
        <dbReference type="ARBA" id="ARBA00004442"/>
    </source>
</evidence>
<evidence type="ECO:0000313" key="8">
    <source>
        <dbReference type="EMBL" id="EWY36844.1"/>
    </source>
</evidence>
<proteinExistence type="inferred from homology"/>
<gene>
    <name evidence="8" type="ORF">N825_23375</name>
</gene>
<evidence type="ECO:0000313" key="9">
    <source>
        <dbReference type="Proteomes" id="UP000019486"/>
    </source>
</evidence>
<keyword evidence="6" id="KW-0472">Membrane</keyword>
<name>W9GSW0_9PROT</name>
<dbReference type="Proteomes" id="UP000019486">
    <property type="component" value="Unassembled WGS sequence"/>
</dbReference>
<dbReference type="EMBL" id="AVFL01000035">
    <property type="protein sequence ID" value="EWY36844.1"/>
    <property type="molecule type" value="Genomic_DNA"/>
</dbReference>
<keyword evidence="4" id="KW-1134">Transmembrane beta strand</keyword>
<dbReference type="InterPro" id="IPR003423">
    <property type="entry name" value="OMP_efflux"/>
</dbReference>
<dbReference type="PANTHER" id="PTHR30026:SF20">
    <property type="entry name" value="OUTER MEMBRANE PROTEIN TOLC"/>
    <property type="match status" value="1"/>
</dbReference>
<evidence type="ECO:0000256" key="6">
    <source>
        <dbReference type="ARBA" id="ARBA00023136"/>
    </source>
</evidence>
<dbReference type="Pfam" id="PF02321">
    <property type="entry name" value="OEP"/>
    <property type="match status" value="1"/>
</dbReference>
<reference evidence="8 9" key="1">
    <citation type="submission" date="2013-08" db="EMBL/GenBank/DDBJ databases">
        <title>The genome sequence of Skermanella stibiiresistens.</title>
        <authorList>
            <person name="Zhu W."/>
            <person name="Wang G."/>
        </authorList>
    </citation>
    <scope>NUCLEOTIDE SEQUENCE [LARGE SCALE GENOMIC DNA]</scope>
    <source>
        <strain evidence="8 9">SB22</strain>
    </source>
</reference>
<dbReference type="GO" id="GO:0009279">
    <property type="term" value="C:cell outer membrane"/>
    <property type="evidence" value="ECO:0007669"/>
    <property type="project" value="UniProtKB-SubCell"/>
</dbReference>
<dbReference type="RefSeq" id="WP_198038963.1">
    <property type="nucleotide sequence ID" value="NZ_AVFL01000035.1"/>
</dbReference>
<evidence type="ECO:0000256" key="3">
    <source>
        <dbReference type="ARBA" id="ARBA00022448"/>
    </source>
</evidence>
<dbReference type="InterPro" id="IPR051906">
    <property type="entry name" value="TolC-like"/>
</dbReference>
<protein>
    <recommendedName>
        <fullName evidence="10">Transporter</fullName>
    </recommendedName>
</protein>
<keyword evidence="3" id="KW-0813">Transport</keyword>
<dbReference type="GO" id="GO:0015562">
    <property type="term" value="F:efflux transmembrane transporter activity"/>
    <property type="evidence" value="ECO:0007669"/>
    <property type="project" value="InterPro"/>
</dbReference>
<dbReference type="STRING" id="1385369.N825_23375"/>
<keyword evidence="7" id="KW-0998">Cell outer membrane</keyword>
<evidence type="ECO:0000256" key="7">
    <source>
        <dbReference type="ARBA" id="ARBA00023237"/>
    </source>
</evidence>
<dbReference type="GO" id="GO:0015288">
    <property type="term" value="F:porin activity"/>
    <property type="evidence" value="ECO:0007669"/>
    <property type="project" value="TreeGrafter"/>
</dbReference>
<evidence type="ECO:0000256" key="5">
    <source>
        <dbReference type="ARBA" id="ARBA00022692"/>
    </source>
</evidence>
<dbReference type="GO" id="GO:1990281">
    <property type="term" value="C:efflux pump complex"/>
    <property type="evidence" value="ECO:0007669"/>
    <property type="project" value="TreeGrafter"/>
</dbReference>
<keyword evidence="5" id="KW-0812">Transmembrane</keyword>
<dbReference type="AlphaFoldDB" id="W9GSW0"/>
<comment type="caution">
    <text evidence="8">The sequence shown here is derived from an EMBL/GenBank/DDBJ whole genome shotgun (WGS) entry which is preliminary data.</text>
</comment>
<keyword evidence="9" id="KW-1185">Reference proteome</keyword>